<name>A0A9C6WIX5_DROAB</name>
<dbReference type="PROSITE" id="PS50157">
    <property type="entry name" value="ZINC_FINGER_C2H2_2"/>
    <property type="match status" value="5"/>
</dbReference>
<dbReference type="SMART" id="SM00868">
    <property type="entry name" value="zf-AD"/>
    <property type="match status" value="1"/>
</dbReference>
<protein>
    <submittedName>
        <fullName evidence="16">Transcription factor Ouib-like</fullName>
    </submittedName>
</protein>
<dbReference type="PROSITE" id="PS51915">
    <property type="entry name" value="ZAD"/>
    <property type="match status" value="1"/>
</dbReference>
<dbReference type="Gene3D" id="3.40.1800.20">
    <property type="match status" value="1"/>
</dbReference>
<evidence type="ECO:0000256" key="3">
    <source>
        <dbReference type="ARBA" id="ARBA00022737"/>
    </source>
</evidence>
<keyword evidence="5 11" id="KW-0862">Zinc</keyword>
<evidence type="ECO:0000256" key="6">
    <source>
        <dbReference type="ARBA" id="ARBA00023015"/>
    </source>
</evidence>
<feature type="domain" description="C2H2-type" evidence="13">
    <location>
        <begin position="278"/>
        <end position="306"/>
    </location>
</feature>
<proteinExistence type="predicted"/>
<gene>
    <name evidence="16" type="primary">LOC117573350</name>
</gene>
<evidence type="ECO:0000256" key="7">
    <source>
        <dbReference type="ARBA" id="ARBA00023125"/>
    </source>
</evidence>
<feature type="region of interest" description="Disordered" evidence="12">
    <location>
        <begin position="92"/>
        <end position="112"/>
    </location>
</feature>
<keyword evidence="15" id="KW-1185">Reference proteome</keyword>
<keyword evidence="3" id="KW-0677">Repeat</keyword>
<keyword evidence="8" id="KW-0804">Transcription</keyword>
<feature type="compositionally biased region" description="Polar residues" evidence="12">
    <location>
        <begin position="97"/>
        <end position="112"/>
    </location>
</feature>
<dbReference type="Pfam" id="PF07776">
    <property type="entry name" value="zf-AD"/>
    <property type="match status" value="1"/>
</dbReference>
<feature type="binding site" evidence="11">
    <location>
        <position position="8"/>
    </location>
    <ligand>
        <name>Zn(2+)</name>
        <dbReference type="ChEBI" id="CHEBI:29105"/>
    </ligand>
</feature>
<dbReference type="SMART" id="SM00355">
    <property type="entry name" value="ZnF_C2H2"/>
    <property type="match status" value="5"/>
</dbReference>
<evidence type="ECO:0000259" key="13">
    <source>
        <dbReference type="PROSITE" id="PS50157"/>
    </source>
</evidence>
<feature type="compositionally biased region" description="Basic and acidic residues" evidence="12">
    <location>
        <begin position="186"/>
        <end position="203"/>
    </location>
</feature>
<evidence type="ECO:0000256" key="5">
    <source>
        <dbReference type="ARBA" id="ARBA00022833"/>
    </source>
</evidence>
<keyword evidence="4 10" id="KW-0863">Zinc-finger</keyword>
<feature type="domain" description="C2H2-type" evidence="13">
    <location>
        <begin position="335"/>
        <end position="364"/>
    </location>
</feature>
<dbReference type="GO" id="GO:0003677">
    <property type="term" value="F:DNA binding"/>
    <property type="evidence" value="ECO:0007669"/>
    <property type="project" value="UniProtKB-KW"/>
</dbReference>
<dbReference type="InterPro" id="IPR036236">
    <property type="entry name" value="Znf_C2H2_sf"/>
</dbReference>
<comment type="subcellular location">
    <subcellularLocation>
        <location evidence="1">Nucleus</location>
    </subcellularLocation>
</comment>
<evidence type="ECO:0000256" key="4">
    <source>
        <dbReference type="ARBA" id="ARBA00022771"/>
    </source>
</evidence>
<feature type="domain" description="C2H2-type" evidence="13">
    <location>
        <begin position="221"/>
        <end position="248"/>
    </location>
</feature>
<dbReference type="PANTHER" id="PTHR16515">
    <property type="entry name" value="PR DOMAIN ZINC FINGER PROTEIN"/>
    <property type="match status" value="1"/>
</dbReference>
<evidence type="ECO:0000256" key="9">
    <source>
        <dbReference type="ARBA" id="ARBA00023242"/>
    </source>
</evidence>
<dbReference type="PANTHER" id="PTHR16515:SF49">
    <property type="entry name" value="GASTRULA ZINC FINGER PROTEIN XLCGF49.1-LIKE-RELATED"/>
    <property type="match status" value="1"/>
</dbReference>
<dbReference type="InterPro" id="IPR050331">
    <property type="entry name" value="Zinc_finger"/>
</dbReference>
<feature type="compositionally biased region" description="Low complexity" evidence="12">
    <location>
        <begin position="145"/>
        <end position="157"/>
    </location>
</feature>
<evidence type="ECO:0000256" key="1">
    <source>
        <dbReference type="ARBA" id="ARBA00004123"/>
    </source>
</evidence>
<dbReference type="GO" id="GO:0008270">
    <property type="term" value="F:zinc ion binding"/>
    <property type="evidence" value="ECO:0007669"/>
    <property type="project" value="UniProtKB-UniRule"/>
</dbReference>
<dbReference type="AlphaFoldDB" id="A0A9C6WIX5"/>
<evidence type="ECO:0000256" key="10">
    <source>
        <dbReference type="PROSITE-ProRule" id="PRU00042"/>
    </source>
</evidence>
<evidence type="ECO:0000256" key="2">
    <source>
        <dbReference type="ARBA" id="ARBA00022723"/>
    </source>
</evidence>
<evidence type="ECO:0000259" key="14">
    <source>
        <dbReference type="PROSITE" id="PS51915"/>
    </source>
</evidence>
<keyword evidence="7" id="KW-0238">DNA-binding</keyword>
<feature type="domain" description="ZAD" evidence="14">
    <location>
        <begin position="3"/>
        <end position="78"/>
    </location>
</feature>
<dbReference type="SUPFAM" id="SSF57716">
    <property type="entry name" value="Glucocorticoid receptor-like (DNA-binding domain)"/>
    <property type="match status" value="1"/>
</dbReference>
<feature type="binding site" evidence="11">
    <location>
        <position position="5"/>
    </location>
    <ligand>
        <name>Zn(2+)</name>
        <dbReference type="ChEBI" id="CHEBI:29105"/>
    </ligand>
</feature>
<dbReference type="GO" id="GO:0005634">
    <property type="term" value="C:nucleus"/>
    <property type="evidence" value="ECO:0007669"/>
    <property type="project" value="UniProtKB-SubCell"/>
</dbReference>
<feature type="domain" description="C2H2-type" evidence="13">
    <location>
        <begin position="307"/>
        <end position="334"/>
    </location>
</feature>
<dbReference type="Gene3D" id="3.30.160.60">
    <property type="entry name" value="Classic Zinc Finger"/>
    <property type="match status" value="4"/>
</dbReference>
<feature type="binding site" evidence="11">
    <location>
        <position position="51"/>
    </location>
    <ligand>
        <name>Zn(2+)</name>
        <dbReference type="ChEBI" id="CHEBI:29105"/>
    </ligand>
</feature>
<feature type="compositionally biased region" description="Acidic residues" evidence="12">
    <location>
        <begin position="160"/>
        <end position="170"/>
    </location>
</feature>
<sequence>MSMQCRMCAEKIFNPNTKNLFDDDGDEIVLNIQSLTGILLREDIHMPNYICGCCHLDLCHAIAFRERCLQTEQSFQQRKLERMRLTVSNRGFPRESMLSSPKAKTSHRLQTQKQPIPKEKLFTKDKYSKVNTPVAATPMGLKPLNSWSNSEDNLSSSCDEVNDWSADEASSEAPVPQQLPSTDGDVDVKVKRTEPTESVDKTKNKTTNMSSIKKDDKLDKFICELCGLQSNSIANHELHMRRHRGEKNFKCEECGSEHYSKYLMRLHIRVKHKGEKPFACKFCDERFHSGSTRIRHERVRHIRDWAFECKICGKKYLTKSCLNKHKFLHTGLRPYRCDLCNVAFPRRPGLRIHCRTKQHQKRASEAHINPNDVLNAAPTVVSNDETNVANEAIPFPDSLLAELDV</sequence>
<reference evidence="16" key="1">
    <citation type="submission" date="2025-08" db="UniProtKB">
        <authorList>
            <consortium name="RefSeq"/>
        </authorList>
    </citation>
    <scope>IDENTIFICATION</scope>
    <source>
        <strain evidence="16">15112-1751.03</strain>
        <tissue evidence="16">Whole Adult</tissue>
    </source>
</reference>
<evidence type="ECO:0000256" key="11">
    <source>
        <dbReference type="PROSITE-ProRule" id="PRU01263"/>
    </source>
</evidence>
<keyword evidence="9" id="KW-0539">Nucleus</keyword>
<dbReference type="Proteomes" id="UP000515160">
    <property type="component" value="Chromosome 2R"/>
</dbReference>
<accession>A0A9C6WIX5</accession>
<evidence type="ECO:0000313" key="16">
    <source>
        <dbReference type="RefSeq" id="XP_051864104.1"/>
    </source>
</evidence>
<evidence type="ECO:0000313" key="15">
    <source>
        <dbReference type="Proteomes" id="UP000515160"/>
    </source>
</evidence>
<dbReference type="RefSeq" id="XP_051864104.1">
    <property type="nucleotide sequence ID" value="XM_052008144.1"/>
</dbReference>
<dbReference type="OrthoDB" id="3176202at2759"/>
<feature type="binding site" evidence="11">
    <location>
        <position position="54"/>
    </location>
    <ligand>
        <name>Zn(2+)</name>
        <dbReference type="ChEBI" id="CHEBI:29105"/>
    </ligand>
</feature>
<evidence type="ECO:0000256" key="8">
    <source>
        <dbReference type="ARBA" id="ARBA00023163"/>
    </source>
</evidence>
<organism evidence="15 16">
    <name type="scientific">Drosophila albomicans</name>
    <name type="common">Fruit fly</name>
    <dbReference type="NCBI Taxonomy" id="7291"/>
    <lineage>
        <taxon>Eukaryota</taxon>
        <taxon>Metazoa</taxon>
        <taxon>Ecdysozoa</taxon>
        <taxon>Arthropoda</taxon>
        <taxon>Hexapoda</taxon>
        <taxon>Insecta</taxon>
        <taxon>Pterygota</taxon>
        <taxon>Neoptera</taxon>
        <taxon>Endopterygota</taxon>
        <taxon>Diptera</taxon>
        <taxon>Brachycera</taxon>
        <taxon>Muscomorpha</taxon>
        <taxon>Ephydroidea</taxon>
        <taxon>Drosophilidae</taxon>
        <taxon>Drosophila</taxon>
    </lineage>
</organism>
<feature type="region of interest" description="Disordered" evidence="12">
    <location>
        <begin position="133"/>
        <end position="204"/>
    </location>
</feature>
<dbReference type="SUPFAM" id="SSF57667">
    <property type="entry name" value="beta-beta-alpha zinc fingers"/>
    <property type="match status" value="3"/>
</dbReference>
<feature type="domain" description="C2H2-type" evidence="13">
    <location>
        <begin position="249"/>
        <end position="277"/>
    </location>
</feature>
<evidence type="ECO:0000256" key="12">
    <source>
        <dbReference type="SAM" id="MobiDB-lite"/>
    </source>
</evidence>
<dbReference type="GO" id="GO:0010468">
    <property type="term" value="P:regulation of gene expression"/>
    <property type="evidence" value="ECO:0007669"/>
    <property type="project" value="TreeGrafter"/>
</dbReference>
<dbReference type="InterPro" id="IPR013087">
    <property type="entry name" value="Znf_C2H2_type"/>
</dbReference>
<keyword evidence="2 11" id="KW-0479">Metal-binding</keyword>
<dbReference type="GeneID" id="117573350"/>
<dbReference type="InterPro" id="IPR012934">
    <property type="entry name" value="Znf_AD"/>
</dbReference>
<keyword evidence="6" id="KW-0805">Transcription regulation</keyword>
<dbReference type="PROSITE" id="PS00028">
    <property type="entry name" value="ZINC_FINGER_C2H2_1"/>
    <property type="match status" value="3"/>
</dbReference>